<feature type="domain" description="Major facilitator superfamily (MFS) profile" evidence="5">
    <location>
        <begin position="19"/>
        <end position="404"/>
    </location>
</feature>
<organism evidence="6 7">
    <name type="scientific">Novosphingobium anseongense</name>
    <dbReference type="NCBI Taxonomy" id="3133436"/>
    <lineage>
        <taxon>Bacteria</taxon>
        <taxon>Pseudomonadati</taxon>
        <taxon>Pseudomonadota</taxon>
        <taxon>Alphaproteobacteria</taxon>
        <taxon>Sphingomonadales</taxon>
        <taxon>Sphingomonadaceae</taxon>
        <taxon>Novosphingobium</taxon>
    </lineage>
</organism>
<feature type="transmembrane region" description="Helical" evidence="4">
    <location>
        <begin position="260"/>
        <end position="280"/>
    </location>
</feature>
<dbReference type="InterPro" id="IPR011701">
    <property type="entry name" value="MFS"/>
</dbReference>
<dbReference type="InterPro" id="IPR020846">
    <property type="entry name" value="MFS_dom"/>
</dbReference>
<dbReference type="PANTHER" id="PTHR11360">
    <property type="entry name" value="MONOCARBOXYLATE TRANSPORTER"/>
    <property type="match status" value="1"/>
</dbReference>
<feature type="transmembrane region" description="Helical" evidence="4">
    <location>
        <begin position="84"/>
        <end position="103"/>
    </location>
</feature>
<evidence type="ECO:0000256" key="3">
    <source>
        <dbReference type="ARBA" id="ARBA00023136"/>
    </source>
</evidence>
<evidence type="ECO:0000256" key="2">
    <source>
        <dbReference type="ARBA" id="ARBA00022989"/>
    </source>
</evidence>
<evidence type="ECO:0000256" key="1">
    <source>
        <dbReference type="ARBA" id="ARBA00022692"/>
    </source>
</evidence>
<proteinExistence type="predicted"/>
<reference evidence="6 7" key="1">
    <citation type="submission" date="2024-03" db="EMBL/GenBank/DDBJ databases">
        <authorList>
            <person name="Jo J.-H."/>
        </authorList>
    </citation>
    <scope>NUCLEOTIDE SEQUENCE [LARGE SCALE GENOMIC DNA]</scope>
    <source>
        <strain evidence="6 7">PS1R-30</strain>
    </source>
</reference>
<evidence type="ECO:0000259" key="5">
    <source>
        <dbReference type="PROSITE" id="PS50850"/>
    </source>
</evidence>
<dbReference type="InterPro" id="IPR050327">
    <property type="entry name" value="Proton-linked_MCT"/>
</dbReference>
<accession>A0ABU8RUW9</accession>
<feature type="transmembrane region" description="Helical" evidence="4">
    <location>
        <begin position="227"/>
        <end position="254"/>
    </location>
</feature>
<dbReference type="PANTHER" id="PTHR11360:SF290">
    <property type="entry name" value="MONOCARBOXYLATE MFS PERMEASE"/>
    <property type="match status" value="1"/>
</dbReference>
<comment type="caution">
    <text evidence="6">The sequence shown here is derived from an EMBL/GenBank/DDBJ whole genome shotgun (WGS) entry which is preliminary data.</text>
</comment>
<protein>
    <submittedName>
        <fullName evidence="6">MFS transporter</fullName>
    </submittedName>
</protein>
<dbReference type="Pfam" id="PF07690">
    <property type="entry name" value="MFS_1"/>
    <property type="match status" value="1"/>
</dbReference>
<evidence type="ECO:0000313" key="7">
    <source>
        <dbReference type="Proteomes" id="UP001361239"/>
    </source>
</evidence>
<name>A0ABU8RUW9_9SPHN</name>
<dbReference type="RefSeq" id="WP_339586832.1">
    <property type="nucleotide sequence ID" value="NZ_JBBHJZ010000002.1"/>
</dbReference>
<feature type="transmembrane region" description="Helical" evidence="4">
    <location>
        <begin position="23"/>
        <end position="44"/>
    </location>
</feature>
<keyword evidence="7" id="KW-1185">Reference proteome</keyword>
<feature type="transmembrane region" description="Helical" evidence="4">
    <location>
        <begin position="381"/>
        <end position="400"/>
    </location>
</feature>
<dbReference type="EMBL" id="JBBHJZ010000002">
    <property type="protein sequence ID" value="MEJ5976873.1"/>
    <property type="molecule type" value="Genomic_DNA"/>
</dbReference>
<sequence length="423" mass="44312">MAIDGGRPGFGELRQNWRILPPCMIGIMLCSTHGYSLGVMIPVLEREMGWSRAQTSMGLMIISTIALVAAPLVGLAIDKVGPRRIALAGILVFAFGLASLSQATSIESWWLLWILLGAGNMLILPTVWTKAINGYFDRNRGIALAIALCGTGVAAAFVPTLTNWLVEHYGWRQAYVGLGVIGAALTFPVTWLLFRMPAEGGKAGAAAETPRQVQGVSAREGFTQPRFLKLAGATLLFSVTICALTTNLVPVLIARDLTPAGAAGIAGLLGLGSITGRIVGGFLLDRFDAAKVAAASVAMPVVTVLLLLAFPGPGVAAIACLILGLAVGTEVDCCAYLAARHFGLRAFGALFGTMNGLMLFGNGIAPVLANHIYDVTKSYDIVLWAQIPACLGTMLLFLMLGPYPDLDAEDAPHDAPLADPATA</sequence>
<feature type="transmembrane region" description="Helical" evidence="4">
    <location>
        <begin position="141"/>
        <end position="162"/>
    </location>
</feature>
<feature type="transmembrane region" description="Helical" evidence="4">
    <location>
        <begin position="346"/>
        <end position="369"/>
    </location>
</feature>
<gene>
    <name evidence="6" type="ORF">WG901_09525</name>
</gene>
<evidence type="ECO:0000313" key="6">
    <source>
        <dbReference type="EMBL" id="MEJ5976873.1"/>
    </source>
</evidence>
<feature type="transmembrane region" description="Helical" evidence="4">
    <location>
        <begin position="174"/>
        <end position="194"/>
    </location>
</feature>
<dbReference type="PROSITE" id="PS50850">
    <property type="entry name" value="MFS"/>
    <property type="match status" value="1"/>
</dbReference>
<keyword evidence="2 4" id="KW-1133">Transmembrane helix</keyword>
<dbReference type="CDD" id="cd17355">
    <property type="entry name" value="MFS_YcxA_like"/>
    <property type="match status" value="1"/>
</dbReference>
<feature type="transmembrane region" description="Helical" evidence="4">
    <location>
        <begin position="56"/>
        <end position="77"/>
    </location>
</feature>
<keyword evidence="3 4" id="KW-0472">Membrane</keyword>
<dbReference type="SUPFAM" id="SSF103473">
    <property type="entry name" value="MFS general substrate transporter"/>
    <property type="match status" value="1"/>
</dbReference>
<keyword evidence="1 4" id="KW-0812">Transmembrane</keyword>
<dbReference type="Proteomes" id="UP001361239">
    <property type="component" value="Unassembled WGS sequence"/>
</dbReference>
<feature type="transmembrane region" description="Helical" evidence="4">
    <location>
        <begin position="109"/>
        <end position="129"/>
    </location>
</feature>
<dbReference type="InterPro" id="IPR036259">
    <property type="entry name" value="MFS_trans_sf"/>
</dbReference>
<evidence type="ECO:0000256" key="4">
    <source>
        <dbReference type="SAM" id="Phobius"/>
    </source>
</evidence>
<dbReference type="Gene3D" id="1.20.1250.20">
    <property type="entry name" value="MFS general substrate transporter like domains"/>
    <property type="match status" value="2"/>
</dbReference>